<dbReference type="RefSeq" id="WP_136933600.1">
    <property type="nucleotide sequence ID" value="NZ_SSMQ01000051.1"/>
</dbReference>
<dbReference type="Pfam" id="PF05488">
    <property type="entry name" value="PAAR_motif"/>
    <property type="match status" value="1"/>
</dbReference>
<dbReference type="GO" id="GO:0050830">
    <property type="term" value="P:defense response to Gram-positive bacterium"/>
    <property type="evidence" value="ECO:0007669"/>
    <property type="project" value="TreeGrafter"/>
</dbReference>
<dbReference type="AlphaFoldDB" id="A0A4U1J0A8"/>
<dbReference type="Proteomes" id="UP000309215">
    <property type="component" value="Unassembled WGS sequence"/>
</dbReference>
<dbReference type="GO" id="GO:0003796">
    <property type="term" value="F:lysozyme activity"/>
    <property type="evidence" value="ECO:0007669"/>
    <property type="project" value="InterPro"/>
</dbReference>
<dbReference type="InterPro" id="IPR002152">
    <property type="entry name" value="Glyco_hydro_23"/>
</dbReference>
<dbReference type="InterPro" id="IPR023346">
    <property type="entry name" value="Lysozyme-like_dom_sf"/>
</dbReference>
<evidence type="ECO:0000313" key="3">
    <source>
        <dbReference type="Proteomes" id="UP000309215"/>
    </source>
</evidence>
<dbReference type="Gene3D" id="2.60.200.60">
    <property type="match status" value="1"/>
</dbReference>
<dbReference type="OrthoDB" id="1523598at2"/>
<evidence type="ECO:0000256" key="1">
    <source>
        <dbReference type="SAM" id="MobiDB-lite"/>
    </source>
</evidence>
<keyword evidence="3" id="KW-1185">Reference proteome</keyword>
<dbReference type="SUPFAM" id="SSF53955">
    <property type="entry name" value="Lysozyme-like"/>
    <property type="match status" value="1"/>
</dbReference>
<dbReference type="CDD" id="cd14737">
    <property type="entry name" value="PAAR_1"/>
    <property type="match status" value="1"/>
</dbReference>
<dbReference type="PRINTS" id="PR00749">
    <property type="entry name" value="LYSOZYMEG"/>
</dbReference>
<dbReference type="GO" id="GO:0009253">
    <property type="term" value="P:peptidoglycan catabolic process"/>
    <property type="evidence" value="ECO:0007669"/>
    <property type="project" value="InterPro"/>
</dbReference>
<sequence length="295" mass="32311">MAQVARKGIDECSGHDGCLPRKAIEGSPDVFLDGHAVVRVGDLWEPHDGPDHPHHDSVAEEGSDEIYVNGKAVVRVGDCLDCGSVVKTGSMALFAGGKKTPKKAPEEAEDRPNRAERQNKVLLKMKPGKMPRASVEAPMDRARAQKLVPLAKKLGAKYGIPPALLLGLASRESGFGRHLRADGYGKYDPDGYGMFQVDKEFHKPKGGPFSLDHAEQAMRIWSDTYKSVKAAHPSWTREQLLAGSIAGYNFGSGNVRTQPRDSASWAKLDDGSAGDDYSRDVWARARYFSKRLKWD</sequence>
<evidence type="ECO:0000313" key="2">
    <source>
        <dbReference type="EMBL" id="TKC99965.1"/>
    </source>
</evidence>
<organism evidence="2 3">
    <name type="scientific">Polyangium fumosum</name>
    <dbReference type="NCBI Taxonomy" id="889272"/>
    <lineage>
        <taxon>Bacteria</taxon>
        <taxon>Pseudomonadati</taxon>
        <taxon>Myxococcota</taxon>
        <taxon>Polyangia</taxon>
        <taxon>Polyangiales</taxon>
        <taxon>Polyangiaceae</taxon>
        <taxon>Polyangium</taxon>
    </lineage>
</organism>
<dbReference type="PANTHER" id="PTHR31698">
    <property type="entry name" value="LYSOZYME G FAMILY MEMBER"/>
    <property type="match status" value="1"/>
</dbReference>
<accession>A0A4U1J0A8</accession>
<dbReference type="InterPro" id="IPR008727">
    <property type="entry name" value="PAAR_motif"/>
</dbReference>
<protein>
    <recommendedName>
        <fullName evidence="4">Lysozyme g</fullName>
    </recommendedName>
</protein>
<dbReference type="EMBL" id="SSMQ01000051">
    <property type="protein sequence ID" value="TKC99965.1"/>
    <property type="molecule type" value="Genomic_DNA"/>
</dbReference>
<gene>
    <name evidence="2" type="ORF">E8A74_35860</name>
</gene>
<dbReference type="GO" id="GO:0005576">
    <property type="term" value="C:extracellular region"/>
    <property type="evidence" value="ECO:0007669"/>
    <property type="project" value="TreeGrafter"/>
</dbReference>
<evidence type="ECO:0008006" key="4">
    <source>
        <dbReference type="Google" id="ProtNLM"/>
    </source>
</evidence>
<proteinExistence type="predicted"/>
<dbReference type="PANTHER" id="PTHR31698:SF8">
    <property type="entry name" value="LYSOZYME G-RELATED"/>
    <property type="match status" value="1"/>
</dbReference>
<reference evidence="2 3" key="1">
    <citation type="submission" date="2019-04" db="EMBL/GenBank/DDBJ databases">
        <authorList>
            <person name="Li Y."/>
            <person name="Wang J."/>
        </authorList>
    </citation>
    <scope>NUCLEOTIDE SEQUENCE [LARGE SCALE GENOMIC DNA]</scope>
    <source>
        <strain evidence="2 3">DSM 14668</strain>
    </source>
</reference>
<dbReference type="Gene3D" id="1.10.530.10">
    <property type="match status" value="1"/>
</dbReference>
<feature type="region of interest" description="Disordered" evidence="1">
    <location>
        <begin position="97"/>
        <end position="116"/>
    </location>
</feature>
<comment type="caution">
    <text evidence="2">The sequence shown here is derived from an EMBL/GenBank/DDBJ whole genome shotgun (WGS) entry which is preliminary data.</text>
</comment>
<feature type="compositionally biased region" description="Basic and acidic residues" evidence="1">
    <location>
        <begin position="103"/>
        <end position="116"/>
    </location>
</feature>
<name>A0A4U1J0A8_9BACT</name>